<name>A0ABT6DDI0_9BACT</name>
<protein>
    <submittedName>
        <fullName evidence="2">Uncharacterized protein</fullName>
    </submittedName>
</protein>
<evidence type="ECO:0000313" key="2">
    <source>
        <dbReference type="EMBL" id="MDG0814900.1"/>
    </source>
</evidence>
<keyword evidence="1" id="KW-0732">Signal</keyword>
<feature type="signal peptide" evidence="1">
    <location>
        <begin position="1"/>
        <end position="17"/>
    </location>
</feature>
<organism evidence="2 3">
    <name type="scientific">Bdellovibrio svalbardensis</name>
    <dbReference type="NCBI Taxonomy" id="2972972"/>
    <lineage>
        <taxon>Bacteria</taxon>
        <taxon>Pseudomonadati</taxon>
        <taxon>Bdellovibrionota</taxon>
        <taxon>Bdellovibrionia</taxon>
        <taxon>Bdellovibrionales</taxon>
        <taxon>Pseudobdellovibrionaceae</taxon>
        <taxon>Bdellovibrio</taxon>
    </lineage>
</organism>
<reference evidence="2" key="1">
    <citation type="submission" date="2022-08" db="EMBL/GenBank/DDBJ databases">
        <title>Novel Bdellovibrio Species Isolated from Svalbard: Designation Bdellovibrio svalbardensis.</title>
        <authorList>
            <person name="Mitchell R.J."/>
            <person name="Choi S.Y."/>
        </authorList>
    </citation>
    <scope>NUCLEOTIDE SEQUENCE</scope>
    <source>
        <strain evidence="2">PAP01</strain>
    </source>
</reference>
<dbReference type="EMBL" id="JANRMI010000001">
    <property type="protein sequence ID" value="MDG0814900.1"/>
    <property type="molecule type" value="Genomic_DNA"/>
</dbReference>
<evidence type="ECO:0000256" key="1">
    <source>
        <dbReference type="SAM" id="SignalP"/>
    </source>
</evidence>
<keyword evidence="3" id="KW-1185">Reference proteome</keyword>
<dbReference type="RefSeq" id="WP_277576382.1">
    <property type="nucleotide sequence ID" value="NZ_JANRMI010000001.1"/>
</dbReference>
<accession>A0ABT6DDI0</accession>
<proteinExistence type="predicted"/>
<sequence length="402" mass="45905">MKLLVLVSFLISTTASASVWKANRSWTEQDEVKFSLFLQSEWAADVFANPQSDFYGIKTDCADAVYAARIVFSAREGLPVKFSDVTKSGSYLTQEMSRWDGLSPLERIKRFISYTGDLVSTLTLESDTYPVAINKDFFRPGVIFLSPILSDFEKRATGFHGGHAEYVKRIDDIGFIEAIASTSPKAVRTLSLNKNPYMAALVTRGGFRRWRQPQQFGVNVENLTGYSLEQFNIADWAPLKLITRRQIYQWHEAIRRTLRTRAPSFDERVDIVVDSICSLLTTRAELVQQGWSEVTKNGGRCLSADLADQYSTDSRDQRIRGSYFQLGDLYDWKKREDGDDILGSVEDAQSKLEKCRIQYWPGRFMNTWEIYPRVRDGLLESSASYAPAVRWGFRPKGTRDCR</sequence>
<gene>
    <name evidence="2" type="ORF">NWE73_00905</name>
</gene>
<dbReference type="Proteomes" id="UP001152321">
    <property type="component" value="Unassembled WGS sequence"/>
</dbReference>
<feature type="chain" id="PRO_5046587075" evidence="1">
    <location>
        <begin position="18"/>
        <end position="402"/>
    </location>
</feature>
<evidence type="ECO:0000313" key="3">
    <source>
        <dbReference type="Proteomes" id="UP001152321"/>
    </source>
</evidence>
<comment type="caution">
    <text evidence="2">The sequence shown here is derived from an EMBL/GenBank/DDBJ whole genome shotgun (WGS) entry which is preliminary data.</text>
</comment>